<proteinExistence type="predicted"/>
<sequence>MGSRRAEFLNPTFCNLGCFLTVSGFAQQGRSFTHQILTVHKGTIQLCANLLNESLASLNEHNKEFKLHFNRSTTMTDVVSFEG</sequence>
<gene>
    <name evidence="1" type="ORF">CR513_48696</name>
</gene>
<feature type="non-terminal residue" evidence="1">
    <location>
        <position position="1"/>
    </location>
</feature>
<dbReference type="AlphaFoldDB" id="A0A371F0T0"/>
<dbReference type="EMBL" id="QJKJ01011148">
    <property type="protein sequence ID" value="RDX71897.1"/>
    <property type="molecule type" value="Genomic_DNA"/>
</dbReference>
<evidence type="ECO:0000313" key="2">
    <source>
        <dbReference type="Proteomes" id="UP000257109"/>
    </source>
</evidence>
<keyword evidence="2" id="KW-1185">Reference proteome</keyword>
<accession>A0A371F0T0</accession>
<reference evidence="1" key="1">
    <citation type="submission" date="2018-05" db="EMBL/GenBank/DDBJ databases">
        <title>Draft genome of Mucuna pruriens seed.</title>
        <authorList>
            <person name="Nnadi N.E."/>
            <person name="Vos R."/>
            <person name="Hasami M.H."/>
            <person name="Devisetty U.K."/>
            <person name="Aguiy J.C."/>
        </authorList>
    </citation>
    <scope>NUCLEOTIDE SEQUENCE [LARGE SCALE GENOMIC DNA]</scope>
    <source>
        <strain evidence="1">JCA_2017</strain>
    </source>
</reference>
<name>A0A371F0T0_MUCPR</name>
<dbReference type="Proteomes" id="UP000257109">
    <property type="component" value="Unassembled WGS sequence"/>
</dbReference>
<comment type="caution">
    <text evidence="1">The sequence shown here is derived from an EMBL/GenBank/DDBJ whole genome shotgun (WGS) entry which is preliminary data.</text>
</comment>
<protein>
    <submittedName>
        <fullName evidence="1">Uncharacterized protein</fullName>
    </submittedName>
</protein>
<evidence type="ECO:0000313" key="1">
    <source>
        <dbReference type="EMBL" id="RDX71897.1"/>
    </source>
</evidence>
<organism evidence="1 2">
    <name type="scientific">Mucuna pruriens</name>
    <name type="common">Velvet bean</name>
    <name type="synonym">Dolichos pruriens</name>
    <dbReference type="NCBI Taxonomy" id="157652"/>
    <lineage>
        <taxon>Eukaryota</taxon>
        <taxon>Viridiplantae</taxon>
        <taxon>Streptophyta</taxon>
        <taxon>Embryophyta</taxon>
        <taxon>Tracheophyta</taxon>
        <taxon>Spermatophyta</taxon>
        <taxon>Magnoliopsida</taxon>
        <taxon>eudicotyledons</taxon>
        <taxon>Gunneridae</taxon>
        <taxon>Pentapetalae</taxon>
        <taxon>rosids</taxon>
        <taxon>fabids</taxon>
        <taxon>Fabales</taxon>
        <taxon>Fabaceae</taxon>
        <taxon>Papilionoideae</taxon>
        <taxon>50 kb inversion clade</taxon>
        <taxon>NPAAA clade</taxon>
        <taxon>indigoferoid/millettioid clade</taxon>
        <taxon>Phaseoleae</taxon>
        <taxon>Mucuna</taxon>
    </lineage>
</organism>